<feature type="transmembrane region" description="Helical" evidence="9">
    <location>
        <begin position="512"/>
        <end position="530"/>
    </location>
</feature>
<dbReference type="Pfam" id="PF09594">
    <property type="entry name" value="GT87"/>
    <property type="match status" value="1"/>
</dbReference>
<evidence type="ECO:0000256" key="3">
    <source>
        <dbReference type="ARBA" id="ARBA00022679"/>
    </source>
</evidence>
<organism evidence="13 14">
    <name type="scientific">Cohnella nanjingensis</name>
    <dbReference type="NCBI Taxonomy" id="1387779"/>
    <lineage>
        <taxon>Bacteria</taxon>
        <taxon>Bacillati</taxon>
        <taxon>Bacillota</taxon>
        <taxon>Bacilli</taxon>
        <taxon>Bacillales</taxon>
        <taxon>Paenibacillaceae</taxon>
        <taxon>Cohnella</taxon>
    </lineage>
</organism>
<keyword evidence="10" id="KW-0732">Signal</keyword>
<feature type="transmembrane region" description="Helical" evidence="9">
    <location>
        <begin position="584"/>
        <end position="605"/>
    </location>
</feature>
<evidence type="ECO:0000256" key="7">
    <source>
        <dbReference type="ARBA" id="ARBA00024033"/>
    </source>
</evidence>
<dbReference type="GO" id="GO:0005886">
    <property type="term" value="C:plasma membrane"/>
    <property type="evidence" value="ECO:0007669"/>
    <property type="project" value="UniProtKB-SubCell"/>
</dbReference>
<feature type="transmembrane region" description="Helical" evidence="9">
    <location>
        <begin position="965"/>
        <end position="983"/>
    </location>
</feature>
<feature type="transmembrane region" description="Helical" evidence="9">
    <location>
        <begin position="311"/>
        <end position="330"/>
    </location>
</feature>
<evidence type="ECO:0000256" key="6">
    <source>
        <dbReference type="ARBA" id="ARBA00023136"/>
    </source>
</evidence>
<comment type="subcellular location">
    <subcellularLocation>
        <location evidence="1">Cell membrane</location>
        <topology evidence="1">Multi-pass membrane protein</topology>
    </subcellularLocation>
</comment>
<evidence type="ECO:0000256" key="1">
    <source>
        <dbReference type="ARBA" id="ARBA00004651"/>
    </source>
</evidence>
<feature type="transmembrane region" description="Helical" evidence="9">
    <location>
        <begin position="688"/>
        <end position="707"/>
    </location>
</feature>
<feature type="transmembrane region" description="Helical" evidence="9">
    <location>
        <begin position="1157"/>
        <end position="1178"/>
    </location>
</feature>
<feature type="transmembrane region" description="Helical" evidence="9">
    <location>
        <begin position="1111"/>
        <end position="1128"/>
    </location>
</feature>
<feature type="transmembrane region" description="Helical" evidence="9">
    <location>
        <begin position="412"/>
        <end position="438"/>
    </location>
</feature>
<evidence type="ECO:0000256" key="10">
    <source>
        <dbReference type="SAM" id="SignalP"/>
    </source>
</evidence>
<feature type="transmembrane region" description="Helical" evidence="9">
    <location>
        <begin position="561"/>
        <end position="577"/>
    </location>
</feature>
<feature type="transmembrane region" description="Helical" evidence="9">
    <location>
        <begin position="914"/>
        <end position="930"/>
    </location>
</feature>
<sequence>MKRGFAFVWTLLLFFLFASAANGQTASTLIRNGGAEEANGSDPASWSREVYAQGASGEEISALTLGADGGHTGSRYLRIQSAESNDARWVQTVAVEPDTVYRLSAWVRASGIDPARTGANVSVLGIGSTSADVKDTQGQWVPLEMYGRTGPDQREIGVAVRLGGYGNLNAGTADFDDIALEAVEAAPAGATVLSLTPDELPPAGATSGTSSHAPYVTAMFLFAAAYALLGYWAVLALRKGEGGLPDPDTRRGARYAVLLFAGALALRVVCAPIVAGHPIDILDFYAWANHAYEAGLPGFYTADMFVDYPPGYIYVLYVIGLFQHVFALEYQTSASLIFLKLPSIVADLLAAWVVFRLARKYAGARVAAVLAPLYLLNPMVFHNSVVWGQIDSVFTLFVLLSVWLIAENKLARASACLVVAILIKPQAVVLIPVLLIALWRRKDGKAWARAILYGAAAFVLLVLPFSIGQKPWWIVERYRAMFESYPYATLNAANLYGLLGLNAAKLTSGMTVSSNLFVVLIVVFIAVLAYRYRQRPVAHYAYLAFLTHALVFALKTNMHERYGYPAVVLALLAYALLKDRRMLWMFLALTFTHFADVAYVFKFSLDKQYYLAAGDGWFRFLSLCNIVIAGYAAYVGWTPDKAVGKSPAKAQTGKAKPRGAARPAASDGGIREELSANAERRMKRIDRLLVTGLTAVYAILAFVNLGTMRNPDTAWKPGAADSAVVYDFGQPATVASVLWYGGIGDGAFELSQSSDGQNWTPALQLELNGGTVFQWKQQPVSFTARYARLTATKPGGTLYELAFRDDMQRPIAPTSANPEEGARLIDEPGSVPDKPSYLNSMYFDEIYHARTAYEFLHHIEPYETTHPPLGKALISLGVAIFGMNPFGWRVVGTLFGIAMIPMLYLFAKRLFGKTEYAFLAAFLLAFDFMHFTQTRIATIDVYGVFFILMMYYYMYKFYIRSLGGASFRACAAPLGLAGLFFGIGAASKWIDIYAGAGLAVILAIALYRRYRERRFLWQVVGWCCLAFLLVPAVIYTLSYIPFFLVPGPGHDFQGMLNYQKFMFNYHSHLVATHPFASSWWEWPLIVKPIWYYAGSVAPGYVSSIAALGNPAVWWVGTAAVFAAIGVRLRKPDPRLTFLLVGLAAEYLPWVGVQRLTFIYHFFASIPFLILLAVYLIMLGRESRLLSRGAVYAYMGVVLGLFILFYPVLSGMTVKQSYVAHALKWFSSWYFGA</sequence>
<dbReference type="Proteomes" id="UP000547209">
    <property type="component" value="Unassembled WGS sequence"/>
</dbReference>
<dbReference type="InterPro" id="IPR038731">
    <property type="entry name" value="RgtA/B/C-like"/>
</dbReference>
<name>A0A7X0VI55_9BACL</name>
<dbReference type="Gene3D" id="2.60.120.260">
    <property type="entry name" value="Galactose-binding domain-like"/>
    <property type="match status" value="2"/>
</dbReference>
<evidence type="ECO:0000256" key="4">
    <source>
        <dbReference type="ARBA" id="ARBA00022692"/>
    </source>
</evidence>
<feature type="transmembrane region" description="Helical" evidence="9">
    <location>
        <begin position="886"/>
        <end position="907"/>
    </location>
</feature>
<dbReference type="PANTHER" id="PTHR10050">
    <property type="entry name" value="DOLICHYL-PHOSPHATE-MANNOSE--PROTEIN MANNOSYLTRANSFERASE"/>
    <property type="match status" value="1"/>
</dbReference>
<dbReference type="EMBL" id="JACJVP010000056">
    <property type="protein sequence ID" value="MBB6674857.1"/>
    <property type="molecule type" value="Genomic_DNA"/>
</dbReference>
<feature type="transmembrane region" description="Helical" evidence="9">
    <location>
        <begin position="337"/>
        <end position="355"/>
    </location>
</feature>
<feature type="transmembrane region" description="Helical" evidence="9">
    <location>
        <begin position="450"/>
        <end position="467"/>
    </location>
</feature>
<dbReference type="GO" id="GO:0016758">
    <property type="term" value="F:hexosyltransferase activity"/>
    <property type="evidence" value="ECO:0007669"/>
    <property type="project" value="InterPro"/>
</dbReference>
<feature type="domain" description="Glycosyltransferase RgtA/B/C/D-like" evidence="11">
    <location>
        <begin position="866"/>
        <end position="1029"/>
    </location>
</feature>
<feature type="transmembrane region" description="Helical" evidence="9">
    <location>
        <begin position="1019"/>
        <end position="1042"/>
    </location>
</feature>
<evidence type="ECO:0000313" key="14">
    <source>
        <dbReference type="Proteomes" id="UP000547209"/>
    </source>
</evidence>
<keyword evidence="4 9" id="KW-0812">Transmembrane</keyword>
<feature type="transmembrane region" description="Helical" evidence="9">
    <location>
        <begin position="537"/>
        <end position="555"/>
    </location>
</feature>
<feature type="transmembrane region" description="Helical" evidence="9">
    <location>
        <begin position="384"/>
        <end position="406"/>
    </location>
</feature>
<evidence type="ECO:0000256" key="9">
    <source>
        <dbReference type="SAM" id="Phobius"/>
    </source>
</evidence>
<protein>
    <submittedName>
        <fullName evidence="13">Glycosyltransferase family 39 protein</fullName>
    </submittedName>
</protein>
<feature type="region of interest" description="Disordered" evidence="8">
    <location>
        <begin position="646"/>
        <end position="667"/>
    </location>
</feature>
<reference evidence="13 14" key="1">
    <citation type="submission" date="2020-08" db="EMBL/GenBank/DDBJ databases">
        <title>Cohnella phylogeny.</title>
        <authorList>
            <person name="Dunlap C."/>
        </authorList>
    </citation>
    <scope>NUCLEOTIDE SEQUENCE [LARGE SCALE GENOMIC DNA]</scope>
    <source>
        <strain evidence="13 14">DSM 28246</strain>
    </source>
</reference>
<comment type="similarity">
    <text evidence="7">Belongs to the glycosyltransferase 87 family.</text>
</comment>
<dbReference type="AlphaFoldDB" id="A0A7X0VI55"/>
<evidence type="ECO:0000256" key="5">
    <source>
        <dbReference type="ARBA" id="ARBA00022989"/>
    </source>
</evidence>
<evidence type="ECO:0000256" key="8">
    <source>
        <dbReference type="SAM" id="MobiDB-lite"/>
    </source>
</evidence>
<keyword evidence="14" id="KW-1185">Reference proteome</keyword>
<feature type="domain" description="Protein O-mannosyl-transferase C-terminal four TM" evidence="12">
    <location>
        <begin position="1052"/>
        <end position="1228"/>
    </location>
</feature>
<evidence type="ECO:0000259" key="12">
    <source>
        <dbReference type="Pfam" id="PF16192"/>
    </source>
</evidence>
<feature type="transmembrane region" description="Helical" evidence="9">
    <location>
        <begin position="361"/>
        <end position="377"/>
    </location>
</feature>
<keyword evidence="6 9" id="KW-0472">Membrane</keyword>
<keyword evidence="5 9" id="KW-1133">Transmembrane helix</keyword>
<dbReference type="InterPro" id="IPR027005">
    <property type="entry name" value="PMT-like"/>
</dbReference>
<feature type="transmembrane region" description="Helical" evidence="9">
    <location>
        <begin position="1190"/>
        <end position="1208"/>
    </location>
</feature>
<feature type="transmembrane region" description="Helical" evidence="9">
    <location>
        <begin position="936"/>
        <end position="953"/>
    </location>
</feature>
<feature type="transmembrane region" description="Helical" evidence="9">
    <location>
        <begin position="617"/>
        <end position="637"/>
    </location>
</feature>
<evidence type="ECO:0000256" key="2">
    <source>
        <dbReference type="ARBA" id="ARBA00022475"/>
    </source>
</evidence>
<evidence type="ECO:0000259" key="11">
    <source>
        <dbReference type="Pfam" id="PF13231"/>
    </source>
</evidence>
<dbReference type="Pfam" id="PF13231">
    <property type="entry name" value="PMT_2"/>
    <property type="match status" value="1"/>
</dbReference>
<dbReference type="SUPFAM" id="SSF49785">
    <property type="entry name" value="Galactose-binding domain-like"/>
    <property type="match status" value="1"/>
</dbReference>
<keyword evidence="3 13" id="KW-0808">Transferase</keyword>
<comment type="caution">
    <text evidence="13">The sequence shown here is derived from an EMBL/GenBank/DDBJ whole genome shotgun (WGS) entry which is preliminary data.</text>
</comment>
<feature type="transmembrane region" description="Helical" evidence="9">
    <location>
        <begin position="989"/>
        <end position="1007"/>
    </location>
</feature>
<dbReference type="RefSeq" id="WP_185672720.1">
    <property type="nucleotide sequence ID" value="NZ_JACJVP010000056.1"/>
</dbReference>
<feature type="transmembrane region" description="Helical" evidence="9">
    <location>
        <begin position="255"/>
        <end position="275"/>
    </location>
</feature>
<keyword evidence="2" id="KW-1003">Cell membrane</keyword>
<dbReference type="InterPro" id="IPR008979">
    <property type="entry name" value="Galactose-bd-like_sf"/>
</dbReference>
<dbReference type="InterPro" id="IPR018584">
    <property type="entry name" value="GT87"/>
</dbReference>
<proteinExistence type="inferred from homology"/>
<feature type="transmembrane region" description="Helical" evidence="9">
    <location>
        <begin position="1135"/>
        <end position="1151"/>
    </location>
</feature>
<dbReference type="InterPro" id="IPR032421">
    <property type="entry name" value="PMT_4TMC"/>
</dbReference>
<gene>
    <name evidence="13" type="ORF">H7C19_29680</name>
</gene>
<feature type="signal peptide" evidence="10">
    <location>
        <begin position="1"/>
        <end position="20"/>
    </location>
</feature>
<feature type="chain" id="PRO_5030535358" evidence="10">
    <location>
        <begin position="21"/>
        <end position="1232"/>
    </location>
</feature>
<feature type="transmembrane region" description="Helical" evidence="9">
    <location>
        <begin position="215"/>
        <end position="234"/>
    </location>
</feature>
<dbReference type="Pfam" id="PF16192">
    <property type="entry name" value="PMT_4TMC"/>
    <property type="match status" value="1"/>
</dbReference>
<evidence type="ECO:0000313" key="13">
    <source>
        <dbReference type="EMBL" id="MBB6674857.1"/>
    </source>
</evidence>
<accession>A0A7X0VI55</accession>